<dbReference type="Pfam" id="PF00198">
    <property type="entry name" value="2-oxoacid_dh"/>
    <property type="match status" value="1"/>
</dbReference>
<keyword evidence="6 7" id="KW-0012">Acyltransferase</keyword>
<dbReference type="GeneID" id="107433166"/>
<dbReference type="Pfam" id="PF02817">
    <property type="entry name" value="E3_binding"/>
    <property type="match status" value="1"/>
</dbReference>
<evidence type="ECO:0000313" key="10">
    <source>
        <dbReference type="Proteomes" id="UP001652623"/>
    </source>
</evidence>
<dbReference type="SUPFAM" id="SSF47005">
    <property type="entry name" value="Peripheral subunit-binding domain of 2-oxo acid dehydrogenase complex"/>
    <property type="match status" value="1"/>
</dbReference>
<evidence type="ECO:0000256" key="1">
    <source>
        <dbReference type="ARBA" id="ARBA00001938"/>
    </source>
</evidence>
<dbReference type="PROSITE" id="PS00189">
    <property type="entry name" value="LIPOYL"/>
    <property type="match status" value="1"/>
</dbReference>
<feature type="domain" description="Peripheral subunit-binding (PSBD)" evidence="9">
    <location>
        <begin position="203"/>
        <end position="240"/>
    </location>
</feature>
<dbReference type="SUPFAM" id="SSF52777">
    <property type="entry name" value="CoA-dependent acyltransferases"/>
    <property type="match status" value="1"/>
</dbReference>
<dbReference type="Gene3D" id="3.30.559.10">
    <property type="entry name" value="Chloramphenicol acetyltransferase-like domain"/>
    <property type="match status" value="1"/>
</dbReference>
<evidence type="ECO:0000259" key="8">
    <source>
        <dbReference type="PROSITE" id="PS50968"/>
    </source>
</evidence>
<proteinExistence type="inferred from homology"/>
<reference evidence="11" key="1">
    <citation type="submission" date="2025-08" db="UniProtKB">
        <authorList>
            <consortium name="RefSeq"/>
        </authorList>
    </citation>
    <scope>IDENTIFICATION</scope>
    <source>
        <tissue evidence="11">Seedling</tissue>
    </source>
</reference>
<sequence length="506" mass="55606">MIGRRIFRTTRAWVSGHRCWWLSSLLSRGPHHPNVQAELKPSFLRLYSSQLYPTAPASFRFAHYDGVKLSMPYFVKKCCYSSQVLADVSAGGIVDVPLAQTGEGIAECELIKWFVQEGDEVEEFQPLCEVQSDKATIEITSRYKGKVAQILHIPGDIVKVGETLLRLATEESQVDVPIHTGEALESIKSLDSELKGHDISGVLSTPPVRSLAKQYGININDVLGTGIDGRVLKDDVLKYAMQKGIIEDPSDSTTSSKQVLGGEHVSAGDGWKYEDKTISLRGFQRKMVQSMSMAAKVPHFHYVEEINCNALVELKNSFQNNNSDTNVKYTFLPLMIKSLSMAMSKFPLVNSCFVEDSLEVILKGSHNIGIAMATPHGLVVPNIKNVQSLSIFEVTKELSRLQQLSSDNKLSPGDISGGTITLSNIGAIGGKFGSPLLNLPEVAIIAIGRIQKVPQFADDGNVYPASIMTVNIGADHRVLDGATVARFCSEWKKFIENPELLMLQLR</sequence>
<accession>A0A6P4AVR6</accession>
<evidence type="ECO:0000256" key="7">
    <source>
        <dbReference type="RuleBase" id="RU003423"/>
    </source>
</evidence>
<protein>
    <recommendedName>
        <fullName evidence="7">Dihydrolipoamide acetyltransferase component of pyruvate dehydrogenase complex</fullName>
        <ecNumber evidence="7">2.3.1.-</ecNumber>
    </recommendedName>
</protein>
<evidence type="ECO:0000256" key="5">
    <source>
        <dbReference type="ARBA" id="ARBA00022946"/>
    </source>
</evidence>
<dbReference type="GO" id="GO:0016407">
    <property type="term" value="F:acetyltransferase activity"/>
    <property type="evidence" value="ECO:0007669"/>
    <property type="project" value="TreeGrafter"/>
</dbReference>
<comment type="similarity">
    <text evidence="2 7">Belongs to the 2-oxoacid dehydrogenase family.</text>
</comment>
<dbReference type="InterPro" id="IPR004167">
    <property type="entry name" value="PSBD"/>
</dbReference>
<keyword evidence="4 7" id="KW-0450">Lipoyl</keyword>
<dbReference type="InterPro" id="IPR036625">
    <property type="entry name" value="E3-bd_dom_sf"/>
</dbReference>
<dbReference type="KEGG" id="zju:107433166"/>
<keyword evidence="10" id="KW-1185">Reference proteome</keyword>
<evidence type="ECO:0000256" key="4">
    <source>
        <dbReference type="ARBA" id="ARBA00022823"/>
    </source>
</evidence>
<dbReference type="InterPro" id="IPR011053">
    <property type="entry name" value="Single_hybrid_motif"/>
</dbReference>
<dbReference type="InterPro" id="IPR003016">
    <property type="entry name" value="2-oxoA_DH_lipoyl-BS"/>
</dbReference>
<feature type="domain" description="Lipoyl-binding" evidence="8">
    <location>
        <begin position="93"/>
        <end position="168"/>
    </location>
</feature>
<evidence type="ECO:0000313" key="11">
    <source>
        <dbReference type="RefSeq" id="XP_015899910.2"/>
    </source>
</evidence>
<dbReference type="FunCoup" id="A0A6P4AVR6">
    <property type="interactions" value="2600"/>
</dbReference>
<dbReference type="InParanoid" id="A0A6P4AVR6"/>
<dbReference type="PANTHER" id="PTHR43178:SF14">
    <property type="entry name" value="LIPOAMIDE ACYLTRANSFERASE COMPONENT OF BRANCHED-CHAIN ALPHA-KETO ACID DEHYDROGENASE COMPLEX, MITOCHONDRIAL"/>
    <property type="match status" value="1"/>
</dbReference>
<comment type="cofactor">
    <cofactor evidence="1 7">
        <name>(R)-lipoate</name>
        <dbReference type="ChEBI" id="CHEBI:83088"/>
    </cofactor>
</comment>
<evidence type="ECO:0000259" key="9">
    <source>
        <dbReference type="PROSITE" id="PS51826"/>
    </source>
</evidence>
<dbReference type="EC" id="2.3.1.-" evidence="7"/>
<dbReference type="InterPro" id="IPR001078">
    <property type="entry name" value="2-oxoacid_DH_actylTfrase"/>
</dbReference>
<dbReference type="PANTHER" id="PTHR43178">
    <property type="entry name" value="DIHYDROLIPOAMIDE ACETYLTRANSFERASE COMPONENT OF PYRUVATE DEHYDROGENASE COMPLEX"/>
    <property type="match status" value="1"/>
</dbReference>
<dbReference type="InterPro" id="IPR000089">
    <property type="entry name" value="Biotin_lipoyl"/>
</dbReference>
<name>A0A6P4AVR6_ZIZJJ</name>
<dbReference type="GO" id="GO:0005759">
    <property type="term" value="C:mitochondrial matrix"/>
    <property type="evidence" value="ECO:0007669"/>
    <property type="project" value="UniProtKB-SubCell"/>
</dbReference>
<keyword evidence="3 7" id="KW-0808">Transferase</keyword>
<dbReference type="AlphaFoldDB" id="A0A6P4AVR6"/>
<dbReference type="InterPro" id="IPR023213">
    <property type="entry name" value="CAT-like_dom_sf"/>
</dbReference>
<dbReference type="CDD" id="cd06849">
    <property type="entry name" value="lipoyl_domain"/>
    <property type="match status" value="1"/>
</dbReference>
<keyword evidence="5" id="KW-0809">Transit peptide</keyword>
<dbReference type="PROSITE" id="PS50968">
    <property type="entry name" value="BIOTINYL_LIPOYL"/>
    <property type="match status" value="1"/>
</dbReference>
<dbReference type="Pfam" id="PF00364">
    <property type="entry name" value="Biotin_lipoyl"/>
    <property type="match status" value="1"/>
</dbReference>
<dbReference type="RefSeq" id="XP_015899910.2">
    <property type="nucleotide sequence ID" value="XM_016044424.4"/>
</dbReference>
<evidence type="ECO:0000256" key="6">
    <source>
        <dbReference type="ARBA" id="ARBA00023315"/>
    </source>
</evidence>
<dbReference type="SUPFAM" id="SSF51230">
    <property type="entry name" value="Single hybrid motif"/>
    <property type="match status" value="1"/>
</dbReference>
<dbReference type="Gene3D" id="4.10.320.10">
    <property type="entry name" value="E3-binding domain"/>
    <property type="match status" value="1"/>
</dbReference>
<evidence type="ECO:0000256" key="3">
    <source>
        <dbReference type="ARBA" id="ARBA00022679"/>
    </source>
</evidence>
<dbReference type="Proteomes" id="UP001652623">
    <property type="component" value="Chromosome 11"/>
</dbReference>
<dbReference type="GO" id="GO:0031405">
    <property type="term" value="F:lipoic acid binding"/>
    <property type="evidence" value="ECO:0007669"/>
    <property type="project" value="TreeGrafter"/>
</dbReference>
<evidence type="ECO:0000256" key="2">
    <source>
        <dbReference type="ARBA" id="ARBA00007317"/>
    </source>
</evidence>
<gene>
    <name evidence="11" type="primary">LOC107433166</name>
</gene>
<dbReference type="InterPro" id="IPR050743">
    <property type="entry name" value="2-oxoacid_DH_E2_comp"/>
</dbReference>
<organism evidence="10 11">
    <name type="scientific">Ziziphus jujuba</name>
    <name type="common">Chinese jujube</name>
    <name type="synonym">Ziziphus sativa</name>
    <dbReference type="NCBI Taxonomy" id="326968"/>
    <lineage>
        <taxon>Eukaryota</taxon>
        <taxon>Viridiplantae</taxon>
        <taxon>Streptophyta</taxon>
        <taxon>Embryophyta</taxon>
        <taxon>Tracheophyta</taxon>
        <taxon>Spermatophyta</taxon>
        <taxon>Magnoliopsida</taxon>
        <taxon>eudicotyledons</taxon>
        <taxon>Gunneridae</taxon>
        <taxon>Pentapetalae</taxon>
        <taxon>rosids</taxon>
        <taxon>fabids</taxon>
        <taxon>Rosales</taxon>
        <taxon>Rhamnaceae</taxon>
        <taxon>Paliureae</taxon>
        <taxon>Ziziphus</taxon>
    </lineage>
</organism>
<dbReference type="PROSITE" id="PS51826">
    <property type="entry name" value="PSBD"/>
    <property type="match status" value="1"/>
</dbReference>
<dbReference type="Gene3D" id="2.40.50.100">
    <property type="match status" value="1"/>
</dbReference>